<dbReference type="EMBL" id="JMQA01000047">
    <property type="protein sequence ID" value="KFM94553.1"/>
    <property type="molecule type" value="Genomic_DNA"/>
</dbReference>
<dbReference type="RefSeq" id="WP_036618524.1">
    <property type="nucleotide sequence ID" value="NZ_JAKOBR010000020.1"/>
</dbReference>
<dbReference type="OrthoDB" id="2571714at2"/>
<keyword evidence="1" id="KW-0472">Membrane</keyword>
<dbReference type="Gene3D" id="2.60.40.1630">
    <property type="entry name" value="bacillus anthracis domain"/>
    <property type="match status" value="1"/>
</dbReference>
<feature type="transmembrane region" description="Helical" evidence="1">
    <location>
        <begin position="57"/>
        <end position="77"/>
    </location>
</feature>
<evidence type="ECO:0000256" key="1">
    <source>
        <dbReference type="SAM" id="Phobius"/>
    </source>
</evidence>
<evidence type="ECO:0000313" key="3">
    <source>
        <dbReference type="EMBL" id="KFM94553.1"/>
    </source>
</evidence>
<keyword evidence="1" id="KW-0812">Transmembrane</keyword>
<name>A0A090Y724_PAEMA</name>
<proteinExistence type="predicted"/>
<comment type="caution">
    <text evidence="3">The sequence shown here is derived from an EMBL/GenBank/DDBJ whole genome shotgun (WGS) entry which is preliminary data.</text>
</comment>
<reference evidence="3 4" key="1">
    <citation type="submission" date="2014-04" db="EMBL/GenBank/DDBJ databases">
        <authorList>
            <person name="Bishop-Lilly K.A."/>
            <person name="Broomall S.M."/>
            <person name="Chain P.S."/>
            <person name="Chertkov O."/>
            <person name="Coyne S.R."/>
            <person name="Daligault H.E."/>
            <person name="Davenport K.W."/>
            <person name="Erkkila T."/>
            <person name="Frey K.G."/>
            <person name="Gibbons H.S."/>
            <person name="Gu W."/>
            <person name="Jaissle J."/>
            <person name="Johnson S.L."/>
            <person name="Koroleva G.I."/>
            <person name="Ladner J.T."/>
            <person name="Lo C.-C."/>
            <person name="Minogue T.D."/>
            <person name="Munk C."/>
            <person name="Palacios G.F."/>
            <person name="Redden C.L."/>
            <person name="Rosenzweig C.N."/>
            <person name="Scholz M.B."/>
            <person name="Teshima H."/>
            <person name="Xu Y."/>
        </authorList>
    </citation>
    <scope>NUCLEOTIDE SEQUENCE [LARGE SCALE GENOMIC DNA]</scope>
    <source>
        <strain evidence="3 4">8244</strain>
    </source>
</reference>
<dbReference type="Proteomes" id="UP000029278">
    <property type="component" value="Unassembled WGS sequence"/>
</dbReference>
<dbReference type="GeneID" id="77010658"/>
<organism evidence="3 4">
    <name type="scientific">Paenibacillus macerans</name>
    <name type="common">Bacillus macerans</name>
    <dbReference type="NCBI Taxonomy" id="44252"/>
    <lineage>
        <taxon>Bacteria</taxon>
        <taxon>Bacillati</taxon>
        <taxon>Bacillota</taxon>
        <taxon>Bacilli</taxon>
        <taxon>Bacillales</taxon>
        <taxon>Paenibacillaceae</taxon>
        <taxon>Paenibacillus</taxon>
    </lineage>
</organism>
<dbReference type="InterPro" id="IPR025436">
    <property type="entry name" value="DUF4179"/>
</dbReference>
<dbReference type="Pfam" id="PF13786">
    <property type="entry name" value="DUF4179"/>
    <property type="match status" value="1"/>
</dbReference>
<dbReference type="HOGENOM" id="CLU_056165_0_0_9"/>
<dbReference type="STRING" id="44252.DJ90_1281"/>
<evidence type="ECO:0000259" key="2">
    <source>
        <dbReference type="Pfam" id="PF13786"/>
    </source>
</evidence>
<dbReference type="AlphaFoldDB" id="A0A090Y724"/>
<dbReference type="PATRIC" id="fig|44252.3.peg.5564"/>
<protein>
    <recommendedName>
        <fullName evidence="2">DUF4179 domain-containing protein</fullName>
    </recommendedName>
</protein>
<keyword evidence="4" id="KW-1185">Reference proteome</keyword>
<feature type="domain" description="DUF4179" evidence="2">
    <location>
        <begin position="56"/>
        <end position="144"/>
    </location>
</feature>
<sequence>MSIEDQLRERIQRAAGEMSCPDDLYERVWKSNKRYIEAASSKRSRTVPDRRNFARRAVMACAAAVVLTAGVLASGFVSPAMAEALSRIPWVRNIFKFAGDMGLQNAAQQGLVNEVHFSDSHDDFTLTALQVVYDGTRASIALQLDKAGEPAALYSYLENGALKQLPKSQGYFKRLKARIDGAEAVTWDIGPGVDTSSAIITIIAVSDDQTRRAVLPEQFDLSLEVTLTGVREPFRFNIPIRKNTRNLLLSPDAGKSFGNLSWKLQKLELSPISTRMSLLSEYKAADGRVLYFDLADDQGNIAGWIDVASERLPDGSRQFDLLYEPLPPDVKNVVIKPFLYVYEGPPANRVAKIDSQGRLIREYIKELEMTIPIF</sequence>
<accession>A0A090Y724</accession>
<gene>
    <name evidence="3" type="ORF">DJ90_1281</name>
</gene>
<evidence type="ECO:0000313" key="4">
    <source>
        <dbReference type="Proteomes" id="UP000029278"/>
    </source>
</evidence>
<keyword evidence="1" id="KW-1133">Transmembrane helix</keyword>